<keyword evidence="1" id="KW-0732">Signal</keyword>
<dbReference type="InterPro" id="IPR002350">
    <property type="entry name" value="Kazal_dom"/>
</dbReference>
<evidence type="ECO:0000313" key="3">
    <source>
        <dbReference type="EMBL" id="UFZ04559.1"/>
    </source>
</evidence>
<dbReference type="Pfam" id="PF00050">
    <property type="entry name" value="Kazal_1"/>
    <property type="match status" value="1"/>
</dbReference>
<evidence type="ECO:0000313" key="4">
    <source>
        <dbReference type="Proteomes" id="UP001431010"/>
    </source>
</evidence>
<dbReference type="Proteomes" id="UP001431010">
    <property type="component" value="Chromosome"/>
</dbReference>
<dbReference type="InterPro" id="IPR036058">
    <property type="entry name" value="Kazal_dom_sf"/>
</dbReference>
<name>A0ABY3RC84_9BRAD</name>
<dbReference type="GO" id="GO:0004867">
    <property type="term" value="F:serine-type endopeptidase inhibitor activity"/>
    <property type="evidence" value="ECO:0007669"/>
    <property type="project" value="UniProtKB-KW"/>
</dbReference>
<dbReference type="CDD" id="cd00104">
    <property type="entry name" value="KAZAL_FS"/>
    <property type="match status" value="1"/>
</dbReference>
<organism evidence="3 4">
    <name type="scientific">Bradyrhizobium ontarionense</name>
    <dbReference type="NCBI Taxonomy" id="2898149"/>
    <lineage>
        <taxon>Bacteria</taxon>
        <taxon>Pseudomonadati</taxon>
        <taxon>Pseudomonadota</taxon>
        <taxon>Alphaproteobacteria</taxon>
        <taxon>Hyphomicrobiales</taxon>
        <taxon>Nitrobacteraceae</taxon>
        <taxon>Bradyrhizobium</taxon>
    </lineage>
</organism>
<dbReference type="SUPFAM" id="SSF100895">
    <property type="entry name" value="Kazal-type serine protease inhibitors"/>
    <property type="match status" value="1"/>
</dbReference>
<evidence type="ECO:0000256" key="1">
    <source>
        <dbReference type="SAM" id="SignalP"/>
    </source>
</evidence>
<evidence type="ECO:0000259" key="2">
    <source>
        <dbReference type="PROSITE" id="PS51465"/>
    </source>
</evidence>
<sequence>MKKGLFVAITFALGLTTLLPGSAGAVGPGRACGGFAGIACNAGLYCEFPAGQCGRFDMMGVCRRKPTLCPRIYMPVCGCNFQTYGNDCERRAAGVSLAHPGRCWF</sequence>
<feature type="domain" description="Kazal-like" evidence="2">
    <location>
        <begin position="56"/>
        <end position="105"/>
    </location>
</feature>
<dbReference type="SMART" id="SM00280">
    <property type="entry name" value="KAZAL"/>
    <property type="match status" value="1"/>
</dbReference>
<accession>A0ABY3RC84</accession>
<dbReference type="RefSeq" id="WP_231321335.1">
    <property type="nucleotide sequence ID" value="NZ_CP088156.1"/>
</dbReference>
<proteinExistence type="predicted"/>
<keyword evidence="3" id="KW-0646">Protease inhibitor</keyword>
<protein>
    <submittedName>
        <fullName evidence="3">Kazal-type serine protease inhibitor family protein</fullName>
    </submittedName>
</protein>
<dbReference type="PROSITE" id="PS51465">
    <property type="entry name" value="KAZAL_2"/>
    <property type="match status" value="1"/>
</dbReference>
<dbReference type="EMBL" id="CP088156">
    <property type="protein sequence ID" value="UFZ04559.1"/>
    <property type="molecule type" value="Genomic_DNA"/>
</dbReference>
<dbReference type="Gene3D" id="3.30.60.30">
    <property type="match status" value="1"/>
</dbReference>
<feature type="signal peptide" evidence="1">
    <location>
        <begin position="1"/>
        <end position="25"/>
    </location>
</feature>
<keyword evidence="4" id="KW-1185">Reference proteome</keyword>
<feature type="chain" id="PRO_5046603695" evidence="1">
    <location>
        <begin position="26"/>
        <end position="105"/>
    </location>
</feature>
<keyword evidence="3" id="KW-0722">Serine protease inhibitor</keyword>
<gene>
    <name evidence="3" type="ORF">LQG66_36155</name>
</gene>
<reference evidence="3" key="1">
    <citation type="journal article" date="2024" name="Antonie Van Leeuwenhoek">
        <title>Bradyrhizobium ontarionense sp. nov., a novel bacterial symbiont isolated from Aeschynomene indica (Indian jointvetch), harbours photosynthesis, nitrogen fixation and nitrous oxide (N2O) reductase genes.</title>
        <authorList>
            <person name="Bromfield E.S.P."/>
            <person name="Cloutier S."/>
        </authorList>
    </citation>
    <scope>NUCLEOTIDE SEQUENCE</scope>
    <source>
        <strain evidence="3">A19</strain>
    </source>
</reference>